<dbReference type="Proteomes" id="UP000006790">
    <property type="component" value="Chromosome 2"/>
</dbReference>
<accession>G8JPT2</accession>
<evidence type="ECO:0000256" key="4">
    <source>
        <dbReference type="ARBA" id="ARBA00022840"/>
    </source>
</evidence>
<proteinExistence type="inferred from homology"/>
<evidence type="ECO:0000256" key="2">
    <source>
        <dbReference type="ARBA" id="ARBA00022598"/>
    </source>
</evidence>
<dbReference type="RefSeq" id="XP_003645007.1">
    <property type="nucleotide sequence ID" value="XM_003644959.1"/>
</dbReference>
<evidence type="ECO:0000256" key="5">
    <source>
        <dbReference type="ARBA" id="ARBA00036813"/>
    </source>
</evidence>
<keyword evidence="2" id="KW-0436">Ligase</keyword>
<dbReference type="PROSITE" id="PS00455">
    <property type="entry name" value="AMP_BINDING"/>
    <property type="match status" value="1"/>
</dbReference>
<gene>
    <name evidence="7" type="ordered locus">Ecym_2464</name>
</gene>
<comment type="catalytic activity">
    <reaction evidence="5">
        <text>a long-chain fatty acid + ATP + CoA = a long-chain fatty acyl-CoA + AMP + diphosphate</text>
        <dbReference type="Rhea" id="RHEA:15421"/>
        <dbReference type="ChEBI" id="CHEBI:30616"/>
        <dbReference type="ChEBI" id="CHEBI:33019"/>
        <dbReference type="ChEBI" id="CHEBI:57287"/>
        <dbReference type="ChEBI" id="CHEBI:57560"/>
        <dbReference type="ChEBI" id="CHEBI:83139"/>
        <dbReference type="ChEBI" id="CHEBI:456215"/>
        <dbReference type="EC" id="6.2.1.3"/>
    </reaction>
</comment>
<evidence type="ECO:0000313" key="7">
    <source>
        <dbReference type="EMBL" id="AET38190.1"/>
    </source>
</evidence>
<dbReference type="OrthoDB" id="1700726at2759"/>
<reference evidence="8" key="1">
    <citation type="journal article" date="2012" name="G3 (Bethesda)">
        <title>Pichia sorbitophila, an interspecies yeast hybrid reveals early steps of genome resolution following polyploidization.</title>
        <authorList>
            <person name="Leh Louis V."/>
            <person name="Despons L."/>
            <person name="Friedrich A."/>
            <person name="Martin T."/>
            <person name="Durrens P."/>
            <person name="Casaregola S."/>
            <person name="Neuveglise C."/>
            <person name="Fairhead C."/>
            <person name="Marck C."/>
            <person name="Cruz J.A."/>
            <person name="Straub M.L."/>
            <person name="Kugler V."/>
            <person name="Sacerdot C."/>
            <person name="Uzunov Z."/>
            <person name="Thierry A."/>
            <person name="Weiss S."/>
            <person name="Bleykasten C."/>
            <person name="De Montigny J."/>
            <person name="Jacques N."/>
            <person name="Jung P."/>
            <person name="Lemaire M."/>
            <person name="Mallet S."/>
            <person name="Morel G."/>
            <person name="Richard G.F."/>
            <person name="Sarkar A."/>
            <person name="Savel G."/>
            <person name="Schacherer J."/>
            <person name="Seret M.L."/>
            <person name="Talla E."/>
            <person name="Samson G."/>
            <person name="Jubin C."/>
            <person name="Poulain J."/>
            <person name="Vacherie B."/>
            <person name="Barbe V."/>
            <person name="Pelletier E."/>
            <person name="Sherman D.J."/>
            <person name="Westhof E."/>
            <person name="Weissenbach J."/>
            <person name="Baret P.V."/>
            <person name="Wincker P."/>
            <person name="Gaillardin C."/>
            <person name="Dujon B."/>
            <person name="Souciet J.L."/>
        </authorList>
    </citation>
    <scope>NUCLEOTIDE SEQUENCE [LARGE SCALE GENOMIC DNA]</scope>
    <source>
        <strain evidence="8">CBS 270.75 / DBVPG 7215 / KCTC 17166 / NRRL Y-17582</strain>
    </source>
</reference>
<dbReference type="PANTHER" id="PTHR43272">
    <property type="entry name" value="LONG-CHAIN-FATTY-ACID--COA LIGASE"/>
    <property type="match status" value="1"/>
</dbReference>
<dbReference type="AlphaFoldDB" id="G8JPT2"/>
<dbReference type="Gene3D" id="3.40.50.12780">
    <property type="entry name" value="N-terminal domain of ligase-like"/>
    <property type="match status" value="1"/>
</dbReference>
<keyword evidence="3" id="KW-0547">Nucleotide-binding</keyword>
<dbReference type="GO" id="GO:0005524">
    <property type="term" value="F:ATP binding"/>
    <property type="evidence" value="ECO:0007669"/>
    <property type="project" value="UniProtKB-KW"/>
</dbReference>
<dbReference type="GeneID" id="11471881"/>
<dbReference type="STRING" id="931890.G8JPT2"/>
<dbReference type="GO" id="GO:0005811">
    <property type="term" value="C:lipid droplet"/>
    <property type="evidence" value="ECO:0007669"/>
    <property type="project" value="TreeGrafter"/>
</dbReference>
<dbReference type="Pfam" id="PF00501">
    <property type="entry name" value="AMP-binding"/>
    <property type="match status" value="1"/>
</dbReference>
<evidence type="ECO:0000256" key="1">
    <source>
        <dbReference type="ARBA" id="ARBA00006432"/>
    </source>
</evidence>
<dbReference type="InParanoid" id="G8JPT2"/>
<dbReference type="SUPFAM" id="SSF56801">
    <property type="entry name" value="Acetyl-CoA synthetase-like"/>
    <property type="match status" value="1"/>
</dbReference>
<evidence type="ECO:0000313" key="8">
    <source>
        <dbReference type="Proteomes" id="UP000006790"/>
    </source>
</evidence>
<dbReference type="InterPro" id="IPR042099">
    <property type="entry name" value="ANL_N_sf"/>
</dbReference>
<dbReference type="HOGENOM" id="CLU_000022_45_2_1"/>
<keyword evidence="8" id="KW-1185">Reference proteome</keyword>
<dbReference type="GO" id="GO:0004467">
    <property type="term" value="F:long-chain fatty acid-CoA ligase activity"/>
    <property type="evidence" value="ECO:0007669"/>
    <property type="project" value="UniProtKB-EC"/>
</dbReference>
<dbReference type="eggNOG" id="KOG1180">
    <property type="taxonomic scope" value="Eukaryota"/>
</dbReference>
<evidence type="ECO:0000256" key="3">
    <source>
        <dbReference type="ARBA" id="ARBA00022741"/>
    </source>
</evidence>
<dbReference type="GO" id="GO:0005886">
    <property type="term" value="C:plasma membrane"/>
    <property type="evidence" value="ECO:0007669"/>
    <property type="project" value="TreeGrafter"/>
</dbReference>
<dbReference type="PANTHER" id="PTHR43272:SF83">
    <property type="entry name" value="ACYL-COA SYNTHETASE LONG-CHAIN, ISOFORM J"/>
    <property type="match status" value="1"/>
</dbReference>
<comment type="similarity">
    <text evidence="1">Belongs to the ATP-dependent AMP-binding enzyme family.</text>
</comment>
<dbReference type="InterPro" id="IPR000873">
    <property type="entry name" value="AMP-dep_synth/lig_dom"/>
</dbReference>
<keyword evidence="4" id="KW-0067">ATP-binding</keyword>
<dbReference type="FunCoup" id="G8JPT2">
    <property type="interactions" value="573"/>
</dbReference>
<evidence type="ECO:0000259" key="6">
    <source>
        <dbReference type="Pfam" id="PF00501"/>
    </source>
</evidence>
<dbReference type="GO" id="GO:0005783">
    <property type="term" value="C:endoplasmic reticulum"/>
    <property type="evidence" value="ECO:0007669"/>
    <property type="project" value="TreeGrafter"/>
</dbReference>
<feature type="domain" description="AMP-dependent synthetase/ligase" evidence="6">
    <location>
        <begin position="85"/>
        <end position="518"/>
    </location>
</feature>
<organism evidence="7 8">
    <name type="scientific">Eremothecium cymbalariae (strain CBS 270.75 / DBVPG 7215 / KCTC 17166 / NRRL Y-17582)</name>
    <name type="common">Yeast</name>
    <dbReference type="NCBI Taxonomy" id="931890"/>
    <lineage>
        <taxon>Eukaryota</taxon>
        <taxon>Fungi</taxon>
        <taxon>Dikarya</taxon>
        <taxon>Ascomycota</taxon>
        <taxon>Saccharomycotina</taxon>
        <taxon>Saccharomycetes</taxon>
        <taxon>Saccharomycetales</taxon>
        <taxon>Saccharomycetaceae</taxon>
        <taxon>Eremothecium</taxon>
    </lineage>
</organism>
<dbReference type="KEGG" id="erc:Ecym_2464"/>
<dbReference type="GO" id="GO:0035336">
    <property type="term" value="P:long-chain fatty-acyl-CoA metabolic process"/>
    <property type="evidence" value="ECO:0007669"/>
    <property type="project" value="TreeGrafter"/>
</dbReference>
<protein>
    <recommendedName>
        <fullName evidence="6">AMP-dependent synthetase/ligase domain-containing protein</fullName>
    </recommendedName>
</protein>
<name>G8JPT2_ERECY</name>
<dbReference type="OMA" id="RWEPVFH"/>
<dbReference type="EMBL" id="CP002498">
    <property type="protein sequence ID" value="AET38190.1"/>
    <property type="molecule type" value="Genomic_DNA"/>
</dbReference>
<sequence>MKQCSVIVGEAAGPHETAPRRNAKCADGVVDRPLGLRCSTVYEFALECFERGGKRRAIGWRDVLEVHEETKTVTKVVDGKETEVEKTWLYYEMSGYSYNTYEELMALMHDYGRGLVKVGLKPGGEEKLHIFAGTSHKWMKTFLAAQSQAIPVVTAYDTLGESGLIHSIAQTNSKAIFTDNILLGKLINPVQKLENVKCIIHSEKIDPNDKRHNGKLYSEAAEAVKKLKELRPDIVIYSMDEVITLGIEYKSAIDICRPTKESISCVMYTSGSTGTPKGVTMTHANIVAGVGGVGINISRSLIGHNDTVIAFLPLAHILELAVELLTFYWGALLGYGTVKTLTDNSVRNCQGDMKELKPTIMVGIAAVWESVRKGILTQVAKQPKIKQKVFWMAYRTKLHLNKMHIPGGDFLGDLFFKKVREATGGKLRYILNGGSSISKDTQIFISNLICPMLLGYGLTETVANAAIMPPEHFKIGTVGDITGSITMKLVDVEELGYFAKNNQGEVWIKGGPVLKEYYDNEEETKAVLEDGWFKTGDIGEWTEKGQLRLIDRKKNLVKTLNGEYIALEKLESVYRSNRYVGNICIYADQHMVKPVAIVVPAVPEVTKLAIKMNLIEDEAELRNVYGNKKLKNAILQDMHKTAKSQGLAGIEMILGFIFVDEEWTPQNGLLTAAQKLQRRKILALVKDQVDELYANNG</sequence>
<dbReference type="InterPro" id="IPR020845">
    <property type="entry name" value="AMP-binding_CS"/>
</dbReference>